<organism evidence="1 2">
    <name type="scientific">Prevotella intermedia</name>
    <dbReference type="NCBI Taxonomy" id="28131"/>
    <lineage>
        <taxon>Bacteria</taxon>
        <taxon>Pseudomonadati</taxon>
        <taxon>Bacteroidota</taxon>
        <taxon>Bacteroidia</taxon>
        <taxon>Bacteroidales</taxon>
        <taxon>Prevotellaceae</taxon>
        <taxon>Prevotella</taxon>
    </lineage>
</organism>
<dbReference type="Proteomes" id="UP000230742">
    <property type="component" value="Chromosome 1"/>
</dbReference>
<sequence>MKKLRLIHLFLLLFLAIGMYATEPISGYFRIKNAHMRADGKQYVQVTGKYQAQPNQTVDAVKTQPGSVIQLEAKWDNANNRYIVTILRSQGVDVINGYLLKAIEMFKNKIEQKLKDNLGTGGLYSMAKLGFDEVLAQWDLDMHLEKTTTQNGAEAYYAYATVPSMKPLVDGYQKAIKLLTLINPAIISQVDNAFADYPDILTGLKAKDADAVWKAVEKYAVQLIIARFGADSDLAKVVKYYFDNDRINHGQTYYLMEGDHISKTEENGHGVNKYVEGEAKFDFCNNNIDDKYYGPELPVAGDAAKWFLEPVTNEAAHYFGVAPANKMKGKNGKYFTTLYTDFPMKIVDNMNAYIVESIGTTGAQKGYAQCKKIASKNDIIPAQTPIVLECETTVSASNRLLPLANTTPAPTNNILKAVFFNEAKNTIETAGKTVRVFNINPKPAVRNPLGFYRYSGTIIKGNRAFLLVDANASGSKLDGYDMEEEGTADGIDQVTTTTVETATNAVYYDLQGRRVDHPVRGIYIVNGKKVIIK</sequence>
<gene>
    <name evidence="1" type="ORF">CTM46_08260</name>
</gene>
<accession>A0A2D3LM40</accession>
<evidence type="ECO:0000313" key="2">
    <source>
        <dbReference type="Proteomes" id="UP000230742"/>
    </source>
</evidence>
<proteinExistence type="predicted"/>
<name>A0A2D3LM40_PREIN</name>
<dbReference type="AlphaFoldDB" id="A0A2D3LM40"/>
<dbReference type="EMBL" id="CP024727">
    <property type="protein sequence ID" value="ATV31637.1"/>
    <property type="molecule type" value="Genomic_DNA"/>
</dbReference>
<protein>
    <submittedName>
        <fullName evidence="1">Uncharacterized protein</fullName>
    </submittedName>
</protein>
<reference evidence="1 2" key="1">
    <citation type="submission" date="2017-11" db="EMBL/GenBank/DDBJ databases">
        <title>Genome sequencing of Prevotella intermedia KCOM 1949.</title>
        <authorList>
            <person name="Kook J.-K."/>
            <person name="Park S.-N."/>
            <person name="Lim Y.K."/>
        </authorList>
    </citation>
    <scope>NUCLEOTIDE SEQUENCE [LARGE SCALE GENOMIC DNA]</scope>
    <source>
        <strain evidence="1 2">KCOM 1949</strain>
    </source>
</reference>
<evidence type="ECO:0000313" key="1">
    <source>
        <dbReference type="EMBL" id="ATV31637.1"/>
    </source>
</evidence>